<dbReference type="Pfam" id="PF07859">
    <property type="entry name" value="Abhydrolase_3"/>
    <property type="match status" value="1"/>
</dbReference>
<comment type="similarity">
    <text evidence="1">Belongs to the 'GDXG' lipolytic enzyme family.</text>
</comment>
<gene>
    <name evidence="5" type="ORF">CFRA_03195</name>
</gene>
<feature type="region of interest" description="Disordered" evidence="3">
    <location>
        <begin position="1"/>
        <end position="20"/>
    </location>
</feature>
<feature type="compositionally biased region" description="Polar residues" evidence="3">
    <location>
        <begin position="1"/>
        <end position="13"/>
    </location>
</feature>
<dbReference type="SUPFAM" id="SSF53474">
    <property type="entry name" value="alpha/beta-Hydrolases"/>
    <property type="match status" value="1"/>
</dbReference>
<organism evidence="5 6">
    <name type="scientific">Corynebacterium frankenforstense DSM 45800</name>
    <dbReference type="NCBI Taxonomy" id="1437875"/>
    <lineage>
        <taxon>Bacteria</taxon>
        <taxon>Bacillati</taxon>
        <taxon>Actinomycetota</taxon>
        <taxon>Actinomycetes</taxon>
        <taxon>Mycobacteriales</taxon>
        <taxon>Corynebacteriaceae</taxon>
        <taxon>Corynebacterium</taxon>
    </lineage>
</organism>
<evidence type="ECO:0000256" key="1">
    <source>
        <dbReference type="ARBA" id="ARBA00010515"/>
    </source>
</evidence>
<keyword evidence="6" id="KW-1185">Reference proteome</keyword>
<dbReference type="PANTHER" id="PTHR48081">
    <property type="entry name" value="AB HYDROLASE SUPERFAMILY PROTEIN C4A8.06C"/>
    <property type="match status" value="1"/>
</dbReference>
<evidence type="ECO:0000256" key="2">
    <source>
        <dbReference type="ARBA" id="ARBA00022801"/>
    </source>
</evidence>
<proteinExistence type="inferred from homology"/>
<dbReference type="PROSITE" id="PS01173">
    <property type="entry name" value="LIPASE_GDXG_HIS"/>
    <property type="match status" value="1"/>
</dbReference>
<dbReference type="RefSeq" id="WP_075663423.1">
    <property type="nucleotide sequence ID" value="NZ_CP009247.1"/>
</dbReference>
<dbReference type="InterPro" id="IPR013094">
    <property type="entry name" value="AB_hydrolase_3"/>
</dbReference>
<sequence length="366" mass="38710">MDTSEPELTTSAPQHVPAPRYSLSTKASARAGWALTSLPPAILRLLGTRINSSGDELDGDVAASLRALEIIHGKDFADLPVGEGRAMIDEEAYLGAGKTMDVGSVVAQTIGGVPVRQYRPRGFESTDRVLPAVVYLHGGGWVLGSLDSHDSTCRWLCNRAGVSVISVDYRLAPEAPFPAGLEDAATVLRAAMTTEAVPGVDPQRVVIAGDSAGGNLSAAVCLKFKQEGLPQPLLQMLFVPATNLAEFSTDSHREFADGLFLTRKQMEWYRNHYVGSAEAAADPLVSPLLAEDVSGVAPAYVAVAGFDPLRDEGEAYAEKLEAAGVPVTCRRHRGLVHPFVNSTGVWRNARAALDDAVEAVKAAVAG</sequence>
<evidence type="ECO:0000313" key="5">
    <source>
        <dbReference type="EMBL" id="APT88446.1"/>
    </source>
</evidence>
<feature type="domain" description="Alpha/beta hydrolase fold-3" evidence="4">
    <location>
        <begin position="133"/>
        <end position="340"/>
    </location>
</feature>
<protein>
    <submittedName>
        <fullName evidence="5">Lipase</fullName>
    </submittedName>
</protein>
<dbReference type="InterPro" id="IPR029058">
    <property type="entry name" value="AB_hydrolase_fold"/>
</dbReference>
<dbReference type="KEGG" id="cfk:CFRA_03195"/>
<keyword evidence="2" id="KW-0378">Hydrolase</keyword>
<reference evidence="5 6" key="1">
    <citation type="submission" date="2014-08" db="EMBL/GenBank/DDBJ databases">
        <title>Complete genome sequence of Corynebacterium frankenforstense ST18(T) (=DSM 45800(T)), isolated from raw cow milk.</title>
        <authorList>
            <person name="Ruckert C."/>
            <person name="Albersmeier A."/>
            <person name="Winkler A."/>
            <person name="Lipski A."/>
            <person name="Kalinowski J."/>
        </authorList>
    </citation>
    <scope>NUCLEOTIDE SEQUENCE [LARGE SCALE GENOMIC DNA]</scope>
    <source>
        <strain evidence="5 6">ST18</strain>
    </source>
</reference>
<dbReference type="PANTHER" id="PTHR48081:SF8">
    <property type="entry name" value="ALPHA_BETA HYDROLASE FOLD-3 DOMAIN-CONTAINING PROTEIN-RELATED"/>
    <property type="match status" value="1"/>
</dbReference>
<evidence type="ECO:0000256" key="3">
    <source>
        <dbReference type="SAM" id="MobiDB-lite"/>
    </source>
</evidence>
<dbReference type="InterPro" id="IPR050300">
    <property type="entry name" value="GDXG_lipolytic_enzyme"/>
</dbReference>
<dbReference type="Gene3D" id="3.40.50.1820">
    <property type="entry name" value="alpha/beta hydrolase"/>
    <property type="match status" value="1"/>
</dbReference>
<evidence type="ECO:0000313" key="6">
    <source>
        <dbReference type="Proteomes" id="UP000185434"/>
    </source>
</evidence>
<dbReference type="Proteomes" id="UP000185434">
    <property type="component" value="Chromosome"/>
</dbReference>
<dbReference type="OrthoDB" id="3181909at2"/>
<accession>A0A1L7CRI2</accession>
<dbReference type="EMBL" id="CP009247">
    <property type="protein sequence ID" value="APT88446.1"/>
    <property type="molecule type" value="Genomic_DNA"/>
</dbReference>
<dbReference type="AlphaFoldDB" id="A0A1L7CRI2"/>
<name>A0A1L7CRI2_9CORY</name>
<dbReference type="STRING" id="1437875.CFRA_03195"/>
<dbReference type="GO" id="GO:0016787">
    <property type="term" value="F:hydrolase activity"/>
    <property type="evidence" value="ECO:0007669"/>
    <property type="project" value="UniProtKB-KW"/>
</dbReference>
<evidence type="ECO:0000259" key="4">
    <source>
        <dbReference type="Pfam" id="PF07859"/>
    </source>
</evidence>
<dbReference type="InterPro" id="IPR002168">
    <property type="entry name" value="Lipase_GDXG_HIS_AS"/>
</dbReference>